<reference evidence="2 3" key="1">
    <citation type="submission" date="2019-06" db="EMBL/GenBank/DDBJ databases">
        <title>Draft genomes of female and male turbot (Scophthalmus maximus).</title>
        <authorList>
            <person name="Xu H."/>
            <person name="Xu X.-W."/>
            <person name="Shao C."/>
            <person name="Chen S."/>
        </authorList>
    </citation>
    <scope>NUCLEOTIDE SEQUENCE [LARGE SCALE GENOMIC DNA]</scope>
    <source>
        <strain evidence="2">Ysfricsl-2016a</strain>
        <tissue evidence="2">Blood</tissue>
    </source>
</reference>
<feature type="compositionally biased region" description="Polar residues" evidence="1">
    <location>
        <begin position="43"/>
        <end position="52"/>
    </location>
</feature>
<name>A0A6A4TST2_SCOMX</name>
<accession>A0A6A4TST2</accession>
<evidence type="ECO:0000256" key="1">
    <source>
        <dbReference type="SAM" id="MobiDB-lite"/>
    </source>
</evidence>
<dbReference type="AlphaFoldDB" id="A0A6A4TST2"/>
<feature type="compositionally biased region" description="Basic and acidic residues" evidence="1">
    <location>
        <begin position="1"/>
        <end position="41"/>
    </location>
</feature>
<gene>
    <name evidence="2" type="ORF">F2P81_001031</name>
</gene>
<feature type="region of interest" description="Disordered" evidence="1">
    <location>
        <begin position="1"/>
        <end position="52"/>
    </location>
</feature>
<evidence type="ECO:0000313" key="2">
    <source>
        <dbReference type="EMBL" id="KAF0047398.1"/>
    </source>
</evidence>
<dbReference type="Proteomes" id="UP000438429">
    <property type="component" value="Unassembled WGS sequence"/>
</dbReference>
<evidence type="ECO:0000313" key="3">
    <source>
        <dbReference type="Proteomes" id="UP000438429"/>
    </source>
</evidence>
<sequence length="162" mass="18428">MTEEGAETKINETSEEGAETKLDEMSEERTDTDMTEGRESTEYIDNQTVSEGSVTRTEDQIRVFIAMMTLEVLQKSGIVKASNKEKMASHTERLLKKAMERYPITEWIFPNRSCHQVAKAVLTELRGKFGDRLKYMLVIQDSAVEAFIVQCFHAHVTADVET</sequence>
<protein>
    <submittedName>
        <fullName evidence="2">Uncharacterized protein</fullName>
    </submittedName>
</protein>
<proteinExistence type="predicted"/>
<dbReference type="EMBL" id="VEVO01000001">
    <property type="protein sequence ID" value="KAF0047398.1"/>
    <property type="molecule type" value="Genomic_DNA"/>
</dbReference>
<comment type="caution">
    <text evidence="2">The sequence shown here is derived from an EMBL/GenBank/DDBJ whole genome shotgun (WGS) entry which is preliminary data.</text>
</comment>
<organism evidence="2 3">
    <name type="scientific">Scophthalmus maximus</name>
    <name type="common">Turbot</name>
    <name type="synonym">Psetta maxima</name>
    <dbReference type="NCBI Taxonomy" id="52904"/>
    <lineage>
        <taxon>Eukaryota</taxon>
        <taxon>Metazoa</taxon>
        <taxon>Chordata</taxon>
        <taxon>Craniata</taxon>
        <taxon>Vertebrata</taxon>
        <taxon>Euteleostomi</taxon>
        <taxon>Actinopterygii</taxon>
        <taxon>Neopterygii</taxon>
        <taxon>Teleostei</taxon>
        <taxon>Neoteleostei</taxon>
        <taxon>Acanthomorphata</taxon>
        <taxon>Carangaria</taxon>
        <taxon>Pleuronectiformes</taxon>
        <taxon>Pleuronectoidei</taxon>
        <taxon>Scophthalmidae</taxon>
        <taxon>Scophthalmus</taxon>
    </lineage>
</organism>